<feature type="binding site" evidence="6">
    <location>
        <position position="10"/>
    </location>
    <ligand>
        <name>FMN</name>
        <dbReference type="ChEBI" id="CHEBI:58210"/>
    </ligand>
</feature>
<accession>A0ABW4KVB7</accession>
<name>A0ABW4KVB7_9BURK</name>
<feature type="domain" description="Flavodoxin-like fold" evidence="8">
    <location>
        <begin position="4"/>
        <end position="215"/>
    </location>
</feature>
<proteinExistence type="inferred from homology"/>
<dbReference type="InterPro" id="IPR003680">
    <property type="entry name" value="Flavodoxin_fold"/>
</dbReference>
<organism evidence="9 10">
    <name type="scientific">Ottowia flava</name>
    <dbReference type="NCBI Taxonomy" id="2675430"/>
    <lineage>
        <taxon>Bacteria</taxon>
        <taxon>Pseudomonadati</taxon>
        <taxon>Pseudomonadota</taxon>
        <taxon>Betaproteobacteria</taxon>
        <taxon>Burkholderiales</taxon>
        <taxon>Comamonadaceae</taxon>
        <taxon>Ottowia</taxon>
    </lineage>
</organism>
<evidence type="ECO:0000256" key="5">
    <source>
        <dbReference type="ARBA" id="ARBA00048542"/>
    </source>
</evidence>
<reference evidence="10" key="1">
    <citation type="journal article" date="2019" name="Int. J. Syst. Evol. Microbiol.">
        <title>The Global Catalogue of Microorganisms (GCM) 10K type strain sequencing project: providing services to taxonomists for standard genome sequencing and annotation.</title>
        <authorList>
            <consortium name="The Broad Institute Genomics Platform"/>
            <consortium name="The Broad Institute Genome Sequencing Center for Infectious Disease"/>
            <person name="Wu L."/>
            <person name="Ma J."/>
        </authorList>
    </citation>
    <scope>NUCLEOTIDE SEQUENCE [LARGE SCALE GENOMIC DNA]</scope>
    <source>
        <strain evidence="10">LMG 29247</strain>
    </source>
</reference>
<comment type="similarity">
    <text evidence="6">Belongs to the azoreductase type 1 family.</text>
</comment>
<keyword evidence="4 6" id="KW-0520">NAD</keyword>
<comment type="function">
    <text evidence="6">Also exhibits azoreductase activity. Catalyzes the reductive cleavage of the azo bond in aromatic azo compounds to the corresponding amines.</text>
</comment>
<protein>
    <recommendedName>
        <fullName evidence="6">FMN dependent NADH:quinone oxidoreductase</fullName>
        <ecNumber evidence="6">1.6.5.-</ecNumber>
    </recommendedName>
    <alternativeName>
        <fullName evidence="6">Azo-dye reductase</fullName>
    </alternativeName>
    <alternativeName>
        <fullName evidence="6">FMN-dependent NADH-azo compound oxidoreductase</fullName>
    </alternativeName>
    <alternativeName>
        <fullName evidence="6">FMN-dependent NADH-azoreductase</fullName>
        <ecNumber evidence="6">1.7.1.17</ecNumber>
    </alternativeName>
</protein>
<dbReference type="PANTHER" id="PTHR43741:SF2">
    <property type="entry name" value="FMN-DEPENDENT NADH:QUINONE OXIDOREDUCTASE"/>
    <property type="match status" value="1"/>
</dbReference>
<gene>
    <name evidence="6" type="primary">azoR</name>
    <name evidence="9" type="ORF">ACFSF0_11030</name>
</gene>
<dbReference type="Gene3D" id="3.40.50.360">
    <property type="match status" value="1"/>
</dbReference>
<dbReference type="InterPro" id="IPR023048">
    <property type="entry name" value="NADH:quinone_OxRdtase_FMN_depd"/>
</dbReference>
<keyword evidence="2 6" id="KW-0288">FMN</keyword>
<evidence type="ECO:0000313" key="9">
    <source>
        <dbReference type="EMBL" id="MFD1711144.1"/>
    </source>
</evidence>
<evidence type="ECO:0000259" key="8">
    <source>
        <dbReference type="Pfam" id="PF02525"/>
    </source>
</evidence>
<keyword evidence="1 6" id="KW-0285">Flavoprotein</keyword>
<comment type="function">
    <text evidence="6">Quinone reductase that provides resistance to thiol-specific stress caused by electrophilic quinones.</text>
</comment>
<keyword evidence="3 6" id="KW-0560">Oxidoreductase</keyword>
<dbReference type="InterPro" id="IPR029039">
    <property type="entry name" value="Flavoprotein-like_sf"/>
</dbReference>
<dbReference type="InterPro" id="IPR050104">
    <property type="entry name" value="FMN-dep_NADH:Q_OxRdtase_AzoR1"/>
</dbReference>
<dbReference type="RefSeq" id="WP_147913997.1">
    <property type="nucleotide sequence ID" value="NZ_JBHUEJ010000021.1"/>
</dbReference>
<dbReference type="HAMAP" id="MF_01216">
    <property type="entry name" value="Azoreductase_type1"/>
    <property type="match status" value="1"/>
</dbReference>
<comment type="caution">
    <text evidence="6">Lacks conserved residue(s) required for the propagation of feature annotation.</text>
</comment>
<evidence type="ECO:0000256" key="3">
    <source>
        <dbReference type="ARBA" id="ARBA00023002"/>
    </source>
</evidence>
<dbReference type="EC" id="1.6.5.-" evidence="6"/>
<comment type="catalytic activity">
    <reaction evidence="6">
        <text>2 a quinone + NADH + H(+) = 2 a 1,4-benzosemiquinone + NAD(+)</text>
        <dbReference type="Rhea" id="RHEA:65952"/>
        <dbReference type="ChEBI" id="CHEBI:15378"/>
        <dbReference type="ChEBI" id="CHEBI:57540"/>
        <dbReference type="ChEBI" id="CHEBI:57945"/>
        <dbReference type="ChEBI" id="CHEBI:132124"/>
        <dbReference type="ChEBI" id="CHEBI:134225"/>
    </reaction>
</comment>
<evidence type="ECO:0000256" key="7">
    <source>
        <dbReference type="SAM" id="MobiDB-lite"/>
    </source>
</evidence>
<comment type="cofactor">
    <cofactor evidence="6">
        <name>FMN</name>
        <dbReference type="ChEBI" id="CHEBI:58210"/>
    </cofactor>
    <text evidence="6">Binds 1 FMN per subunit.</text>
</comment>
<feature type="region of interest" description="Disordered" evidence="7">
    <location>
        <begin position="1"/>
        <end position="24"/>
    </location>
</feature>
<comment type="catalytic activity">
    <reaction evidence="5">
        <text>N,N-dimethyl-1,4-phenylenediamine + anthranilate + 2 NAD(+) = 2-(4-dimethylaminophenyl)diazenylbenzoate + 2 NADH + 2 H(+)</text>
        <dbReference type="Rhea" id="RHEA:55872"/>
        <dbReference type="ChEBI" id="CHEBI:15378"/>
        <dbReference type="ChEBI" id="CHEBI:15783"/>
        <dbReference type="ChEBI" id="CHEBI:16567"/>
        <dbReference type="ChEBI" id="CHEBI:57540"/>
        <dbReference type="ChEBI" id="CHEBI:57945"/>
        <dbReference type="ChEBI" id="CHEBI:71579"/>
        <dbReference type="EC" id="1.7.1.17"/>
    </reaction>
    <physiologicalReaction direction="right-to-left" evidence="5">
        <dbReference type="Rhea" id="RHEA:55874"/>
    </physiologicalReaction>
</comment>
<comment type="subunit">
    <text evidence="6">Homodimer.</text>
</comment>
<feature type="binding site" evidence="6">
    <location>
        <begin position="103"/>
        <end position="106"/>
    </location>
    <ligand>
        <name>FMN</name>
        <dbReference type="ChEBI" id="CHEBI:58210"/>
    </ligand>
</feature>
<evidence type="ECO:0000256" key="4">
    <source>
        <dbReference type="ARBA" id="ARBA00023027"/>
    </source>
</evidence>
<comment type="caution">
    <text evidence="9">The sequence shown here is derived from an EMBL/GenBank/DDBJ whole genome shotgun (WGS) entry which is preliminary data.</text>
</comment>
<dbReference type="EC" id="1.7.1.17" evidence="6"/>
<dbReference type="SUPFAM" id="SSF52218">
    <property type="entry name" value="Flavoproteins"/>
    <property type="match status" value="1"/>
</dbReference>
<evidence type="ECO:0000256" key="6">
    <source>
        <dbReference type="HAMAP-Rule" id="MF_01216"/>
    </source>
</evidence>
<evidence type="ECO:0000313" key="10">
    <source>
        <dbReference type="Proteomes" id="UP001597304"/>
    </source>
</evidence>
<evidence type="ECO:0000256" key="2">
    <source>
        <dbReference type="ARBA" id="ARBA00022643"/>
    </source>
</evidence>
<dbReference type="PANTHER" id="PTHR43741">
    <property type="entry name" value="FMN-DEPENDENT NADH-AZOREDUCTASE 1"/>
    <property type="match status" value="1"/>
</dbReference>
<dbReference type="Pfam" id="PF02525">
    <property type="entry name" value="Flavodoxin_2"/>
    <property type="match status" value="1"/>
</dbReference>
<dbReference type="EMBL" id="JBHUEJ010000021">
    <property type="protein sequence ID" value="MFD1711144.1"/>
    <property type="molecule type" value="Genomic_DNA"/>
</dbReference>
<sequence length="243" mass="26153">MTTVLHLDASARPGRAGTHAHGSHTRALTHRFVERWRAARPGDTVIVRDVGQTPPAHVSSDWVAAAFTPRADRTTAQRRRLAESDALIDELRRADVLVLGVPMYNFGPPAAFKAWIDQIVRIGETFAYEPARADSPYVPLLADRPRRTVLLSARGGDGFDAGGEMAHMNHLDPAVATALGFLGIDGLAHIAVEHQEHGGEALAKSVAQAQARVDALVDRWLHLEASQAPSAGEHEDRAIAACA</sequence>
<keyword evidence="10" id="KW-1185">Reference proteome</keyword>
<dbReference type="Proteomes" id="UP001597304">
    <property type="component" value="Unassembled WGS sequence"/>
</dbReference>
<evidence type="ECO:0000256" key="1">
    <source>
        <dbReference type="ARBA" id="ARBA00022630"/>
    </source>
</evidence>